<proteinExistence type="predicted"/>
<evidence type="ECO:0000313" key="1">
    <source>
        <dbReference type="EMBL" id="QJR12454.1"/>
    </source>
</evidence>
<dbReference type="KEGG" id="uru:DSM104443_03540"/>
<evidence type="ECO:0008006" key="3">
    <source>
        <dbReference type="Google" id="ProtNLM"/>
    </source>
</evidence>
<reference evidence="1 2" key="1">
    <citation type="submission" date="2020-04" db="EMBL/GenBank/DDBJ databases">
        <title>Usitatibacter rugosus gen. nov., sp. nov. and Usitatibacter palustris sp. nov., novel members of Usitatibacteraceae fam. nov. within the order Nitrosomonadales isolated from soil.</title>
        <authorList>
            <person name="Huber K.J."/>
            <person name="Neumann-Schaal M."/>
            <person name="Geppert A."/>
            <person name="Luckner M."/>
            <person name="Wanner G."/>
            <person name="Overmann J."/>
        </authorList>
    </citation>
    <scope>NUCLEOTIDE SEQUENCE [LARGE SCALE GENOMIC DNA]</scope>
    <source>
        <strain evidence="1 2">0125_3</strain>
    </source>
</reference>
<accession>A0A6M4H1F5</accession>
<dbReference type="EMBL" id="CP053069">
    <property type="protein sequence ID" value="QJR12454.1"/>
    <property type="molecule type" value="Genomic_DNA"/>
</dbReference>
<gene>
    <name evidence="1" type="ORF">DSM104443_03540</name>
</gene>
<protein>
    <recommendedName>
        <fullName evidence="3">DUF2889 family protein</fullName>
    </recommendedName>
</protein>
<dbReference type="AlphaFoldDB" id="A0A6M4H1F5"/>
<evidence type="ECO:0000313" key="2">
    <source>
        <dbReference type="Proteomes" id="UP000501534"/>
    </source>
</evidence>
<organism evidence="1 2">
    <name type="scientific">Usitatibacter rugosus</name>
    <dbReference type="NCBI Taxonomy" id="2732067"/>
    <lineage>
        <taxon>Bacteria</taxon>
        <taxon>Pseudomonadati</taxon>
        <taxon>Pseudomonadota</taxon>
        <taxon>Betaproteobacteria</taxon>
        <taxon>Nitrosomonadales</taxon>
        <taxon>Usitatibacteraceae</taxon>
        <taxon>Usitatibacter</taxon>
    </lineage>
</organism>
<sequence>MPLPEPTAARSPLHRRTIEIRGWKREDGLYDIEGHLLDRKDVDFNLSTGVRTAGAPIHSMWLRITVDAKLQIVDAAASTDAMPYPDECDRITPDYTKLIGLAIRPGYNQRVKELLGGVRGCTHLTELAGTLATAAFQTLAGQVPQDPERKPFQLDKCHALATDGASVERYYPRWHKGG</sequence>
<dbReference type="Proteomes" id="UP000501534">
    <property type="component" value="Chromosome"/>
</dbReference>
<keyword evidence="2" id="KW-1185">Reference proteome</keyword>
<name>A0A6M4H1F5_9PROT</name>
<dbReference type="RefSeq" id="WP_171094673.1">
    <property type="nucleotide sequence ID" value="NZ_CP053069.1"/>
</dbReference>
<dbReference type="InterPro" id="IPR021312">
    <property type="entry name" value="DUF2889"/>
</dbReference>
<dbReference type="Pfam" id="PF11136">
    <property type="entry name" value="DUF2889"/>
    <property type="match status" value="1"/>
</dbReference>